<dbReference type="CDD" id="cd06100">
    <property type="entry name" value="CCL_ACL-C"/>
    <property type="match status" value="1"/>
</dbReference>
<dbReference type="Pfam" id="PF00285">
    <property type="entry name" value="Citrate_synt"/>
    <property type="match status" value="1"/>
</dbReference>
<reference evidence="5 6" key="1">
    <citation type="submission" date="2017-03" db="EMBL/GenBank/DDBJ databases">
        <authorList>
            <person name="Afonso C.L."/>
            <person name="Miller P.J."/>
            <person name="Scott M.A."/>
            <person name="Spackman E."/>
            <person name="Goraichik I."/>
            <person name="Dimitrov K.M."/>
            <person name="Suarez D.L."/>
            <person name="Swayne D.E."/>
        </authorList>
    </citation>
    <scope>NUCLEOTIDE SEQUENCE [LARGE SCALE GENOMIC DNA]</scope>
    <source>
        <strain evidence="5 6">CNRZ 918</strain>
    </source>
</reference>
<dbReference type="RefSeq" id="WP_101621244.1">
    <property type="nucleotide sequence ID" value="NZ_FXZD01000030.1"/>
</dbReference>
<dbReference type="InterPro" id="IPR016143">
    <property type="entry name" value="Citrate_synth-like_sm_a-sub"/>
</dbReference>
<evidence type="ECO:0000256" key="2">
    <source>
        <dbReference type="ARBA" id="ARBA00010566"/>
    </source>
</evidence>
<protein>
    <recommendedName>
        <fullName evidence="3">citrate synthase (unknown stereospecificity)</fullName>
        <ecNumber evidence="3">2.3.3.16</ecNumber>
    </recommendedName>
</protein>
<dbReference type="SUPFAM" id="SSF48256">
    <property type="entry name" value="Citrate synthase"/>
    <property type="match status" value="1"/>
</dbReference>
<dbReference type="InterPro" id="IPR036969">
    <property type="entry name" value="Citrate_synthase_sf"/>
</dbReference>
<accession>A0A2H1L0C1</accession>
<evidence type="ECO:0000256" key="3">
    <source>
        <dbReference type="ARBA" id="ARBA00012972"/>
    </source>
</evidence>
<dbReference type="GO" id="GO:0005975">
    <property type="term" value="P:carbohydrate metabolic process"/>
    <property type="evidence" value="ECO:0007669"/>
    <property type="project" value="TreeGrafter"/>
</dbReference>
<dbReference type="GO" id="GO:0036440">
    <property type="term" value="F:citrate synthase activity"/>
    <property type="evidence" value="ECO:0007669"/>
    <property type="project" value="UniProtKB-EC"/>
</dbReference>
<proteinExistence type="inferred from homology"/>
<dbReference type="EMBL" id="FXZD01000030">
    <property type="protein sequence ID" value="SMY05401.1"/>
    <property type="molecule type" value="Genomic_DNA"/>
</dbReference>
<dbReference type="Gene3D" id="1.10.230.10">
    <property type="entry name" value="Cytochrome P450-Terp, domain 2"/>
    <property type="match status" value="1"/>
</dbReference>
<dbReference type="PANTHER" id="PTHR11739">
    <property type="entry name" value="CITRATE SYNTHASE"/>
    <property type="match status" value="1"/>
</dbReference>
<dbReference type="UniPathway" id="UPA00223"/>
<sequence length="253" mass="27361">MLRTITNERQIIIGGTDLNDLMSQLDFVEMWLFLHTGRRCTEAEKTMINALMVSLMDHGVTPTTVAARMTMLSAPDSLQGAVASGILGAGDRFLGVTENVTRSLYVAGYDAGRNGDVGWVHEAADRLMMQDGQIHGIGHNIHSGTDPRVSAVIDIAKSLGMPLEAWKVLELTAEKLSEKKQRKFVVNNAGAVGAAIAALGLEPEFARGLSVVARAAGLVVHAIDEKKSLESKKLWERLVAEENNSIQEGDSER</sequence>
<dbReference type="Proteomes" id="UP000234433">
    <property type="component" value="Unassembled WGS sequence"/>
</dbReference>
<comment type="pathway">
    <text evidence="1">Carbohydrate metabolism; tricarboxylic acid cycle.</text>
</comment>
<evidence type="ECO:0000256" key="1">
    <source>
        <dbReference type="ARBA" id="ARBA00005163"/>
    </source>
</evidence>
<dbReference type="NCBIfam" id="NF004868">
    <property type="entry name" value="PRK06224.1-5"/>
    <property type="match status" value="1"/>
</dbReference>
<dbReference type="EC" id="2.3.3.16" evidence="3"/>
<organism evidence="5 6">
    <name type="scientific">Brevibacterium antiquum CNRZ 918</name>
    <dbReference type="NCBI Taxonomy" id="1255637"/>
    <lineage>
        <taxon>Bacteria</taxon>
        <taxon>Bacillati</taxon>
        <taxon>Actinomycetota</taxon>
        <taxon>Actinomycetes</taxon>
        <taxon>Micrococcales</taxon>
        <taxon>Brevibacteriaceae</taxon>
        <taxon>Brevibacterium</taxon>
    </lineage>
</organism>
<dbReference type="PANTHER" id="PTHR11739:SF4">
    <property type="entry name" value="CITRATE SYNTHASE, PEROXISOMAL"/>
    <property type="match status" value="1"/>
</dbReference>
<dbReference type="GO" id="GO:0006099">
    <property type="term" value="P:tricarboxylic acid cycle"/>
    <property type="evidence" value="ECO:0007669"/>
    <property type="project" value="UniProtKB-UniPathway"/>
</dbReference>
<gene>
    <name evidence="5" type="ORF">BANT918_03416</name>
</gene>
<dbReference type="InterPro" id="IPR016142">
    <property type="entry name" value="Citrate_synth-like_lrg_a-sub"/>
</dbReference>
<keyword evidence="5" id="KW-0012">Acyltransferase</keyword>
<dbReference type="GO" id="GO:0005829">
    <property type="term" value="C:cytosol"/>
    <property type="evidence" value="ECO:0007669"/>
    <property type="project" value="TreeGrafter"/>
</dbReference>
<evidence type="ECO:0000313" key="6">
    <source>
        <dbReference type="Proteomes" id="UP000234433"/>
    </source>
</evidence>
<name>A0A2H1L0C1_9MICO</name>
<evidence type="ECO:0000313" key="5">
    <source>
        <dbReference type="EMBL" id="SMY05401.1"/>
    </source>
</evidence>
<dbReference type="InterPro" id="IPR002020">
    <property type="entry name" value="Citrate_synthase"/>
</dbReference>
<comment type="similarity">
    <text evidence="2">Belongs to the citrate synthase family.</text>
</comment>
<dbReference type="OrthoDB" id="3284791at2"/>
<keyword evidence="4 5" id="KW-0808">Transferase</keyword>
<evidence type="ECO:0000256" key="4">
    <source>
        <dbReference type="ARBA" id="ARBA00022679"/>
    </source>
</evidence>
<dbReference type="AlphaFoldDB" id="A0A2H1L0C1"/>
<dbReference type="Gene3D" id="1.10.580.10">
    <property type="entry name" value="Citrate Synthase, domain 1"/>
    <property type="match status" value="1"/>
</dbReference>